<dbReference type="GeneID" id="7170954"/>
<accession>B8D4U5</accession>
<sequence>MRNTSNNIFVEIALNLGVDVAEKLEAGERVEGQQAWLIMDLLMQRRRTTILFEDEEIGENTECYAIAFRVNSNHVFYLLKTGEESSCWITTSSKDEVLKNIQLLEDSIRKCNG</sequence>
<dbReference type="AlphaFoldDB" id="B8D4U5"/>
<dbReference type="KEGG" id="dka:DKAM_0800"/>
<dbReference type="Proteomes" id="UP000006903">
    <property type="component" value="Chromosome"/>
</dbReference>
<dbReference type="RefSeq" id="WP_012608467.1">
    <property type="nucleotide sequence ID" value="NC_011766.1"/>
</dbReference>
<evidence type="ECO:0000313" key="2">
    <source>
        <dbReference type="Proteomes" id="UP000006903"/>
    </source>
</evidence>
<proteinExistence type="predicted"/>
<dbReference type="STRING" id="490899.DKAM_0800"/>
<evidence type="ECO:0000313" key="1">
    <source>
        <dbReference type="EMBL" id="ACL11126.1"/>
    </source>
</evidence>
<gene>
    <name evidence="1" type="ordered locus">DKAM_0800</name>
</gene>
<organism evidence="1 2">
    <name type="scientific">Desulfurococcus amylolyticus (strain DSM 18924 / JCM 16383 / VKM B-2413 / 1221n)</name>
    <name type="common">Desulfurococcus kamchatkensis</name>
    <dbReference type="NCBI Taxonomy" id="490899"/>
    <lineage>
        <taxon>Archaea</taxon>
        <taxon>Thermoproteota</taxon>
        <taxon>Thermoprotei</taxon>
        <taxon>Desulfurococcales</taxon>
        <taxon>Desulfurococcaceae</taxon>
        <taxon>Desulfurococcus</taxon>
    </lineage>
</organism>
<reference evidence="1 2" key="1">
    <citation type="journal article" date="2009" name="J. Bacteriol.">
        <title>Complete genome sequence of the anaerobic, protein-degrading hyperthermophilic crenarchaeon Desulfurococcus kamchatkensis.</title>
        <authorList>
            <person name="Ravin N.V."/>
            <person name="Mardanov A.V."/>
            <person name="Beletsky A.V."/>
            <person name="Kublanov I.V."/>
            <person name="Kolganova T.V."/>
            <person name="Lebedinsky A.V."/>
            <person name="Chernyh N.A."/>
            <person name="Bonch-Osmolovskaya E.A."/>
            <person name="Skryabin K.G."/>
        </authorList>
    </citation>
    <scope>NUCLEOTIDE SEQUENCE [LARGE SCALE GENOMIC DNA]</scope>
    <source>
        <strain evidence="2">DSM 18924 / JCM 16383 / VKM B-2413 / 1221n</strain>
    </source>
</reference>
<dbReference type="HOGENOM" id="CLU_2127727_0_0_2"/>
<dbReference type="EMBL" id="CP001140">
    <property type="protein sequence ID" value="ACL11126.1"/>
    <property type="molecule type" value="Genomic_DNA"/>
</dbReference>
<dbReference type="eggNOG" id="arCOG08853">
    <property type="taxonomic scope" value="Archaea"/>
</dbReference>
<protein>
    <submittedName>
        <fullName evidence="1">Uncharacterized protein</fullName>
    </submittedName>
</protein>
<name>B8D4U5_DESA1</name>